<name>A7KA81_9PHYC</name>
<protein>
    <submittedName>
        <fullName evidence="2">Uncharacterized protein z821R</fullName>
    </submittedName>
</protein>
<feature type="transmembrane region" description="Helical" evidence="1">
    <location>
        <begin position="44"/>
        <end position="65"/>
    </location>
</feature>
<keyword evidence="1" id="KW-0472">Membrane</keyword>
<reference evidence="2 3" key="1">
    <citation type="submission" date="2006-09" db="EMBL/GenBank/DDBJ databases">
        <title>Sequence and annotation of the 288-kb ATCV-1 virus that infects an endosymbiotic Chlorella strain of the heliozoon Acanthocystis turfacea.</title>
        <authorList>
            <person name="Fitzgerald L.A."/>
            <person name="Graves M.V."/>
            <person name="Li X."/>
            <person name="Pfitzner A.J.P."/>
            <person name="Hartigan J."/>
            <person name="Van Etten J.L."/>
        </authorList>
    </citation>
    <scope>NUCLEOTIDE SEQUENCE [LARGE SCALE GENOMIC DNA]</scope>
    <source>
        <strain evidence="2 3">ATCV-1</strain>
    </source>
</reference>
<evidence type="ECO:0000256" key="1">
    <source>
        <dbReference type="SAM" id="Phobius"/>
    </source>
</evidence>
<proteinExistence type="predicted"/>
<dbReference type="Proteomes" id="UP000202420">
    <property type="component" value="Segment"/>
</dbReference>
<dbReference type="EMBL" id="EF101928">
    <property type="protein sequence ID" value="ABT16955.1"/>
    <property type="molecule type" value="Genomic_DNA"/>
</dbReference>
<gene>
    <name evidence="2" type="primary">z821R</name>
    <name evidence="2" type="ORF">ATCV1_z821R</name>
</gene>
<evidence type="ECO:0000313" key="3">
    <source>
        <dbReference type="Proteomes" id="UP000202420"/>
    </source>
</evidence>
<organism evidence="2 3">
    <name type="scientific">Chlorovirus heliozoae</name>
    <dbReference type="NCBI Taxonomy" id="322019"/>
    <lineage>
        <taxon>Viruses</taxon>
        <taxon>Varidnaviria</taxon>
        <taxon>Bamfordvirae</taxon>
        <taxon>Nucleocytoviricota</taxon>
        <taxon>Megaviricetes</taxon>
        <taxon>Algavirales</taxon>
        <taxon>Phycodnaviridae</taxon>
        <taxon>Chlorovirus</taxon>
    </lineage>
</organism>
<keyword evidence="1" id="KW-0812">Transmembrane</keyword>
<keyword evidence="1" id="KW-1133">Transmembrane helix</keyword>
<evidence type="ECO:0000313" key="2">
    <source>
        <dbReference type="EMBL" id="ABT16955.1"/>
    </source>
</evidence>
<sequence>MISMISISPLPGKSPYVLASGYAQKAGQIPWPASGRVMTDSKRIFFVVFPFGSVIPGYHAPLVMIRADVYLPSSPLEAVITSCESATSRLVGEST</sequence>
<accession>A7KA81</accession>
<dbReference type="GeneID" id="5470458"/>
<keyword evidence="3" id="KW-1185">Reference proteome</keyword>
<dbReference type="KEGG" id="vg:5470458"/>
<dbReference type="RefSeq" id="YP_001427302.1">
    <property type="nucleotide sequence ID" value="NC_008724.1"/>
</dbReference>